<reference evidence="2 3" key="1">
    <citation type="submission" date="2020-01" db="EMBL/GenBank/DDBJ databases">
        <title>Genomes assembled from Gulf of Kutch pelagic sediment metagenomes.</title>
        <authorList>
            <person name="Chandrashekar M."/>
            <person name="Mahajan M.S."/>
            <person name="Dave K.J."/>
            <person name="Vatsa P."/>
            <person name="Nathani N.M."/>
        </authorList>
    </citation>
    <scope>NUCLEOTIDE SEQUENCE [LARGE SCALE GENOMIC DNA]</scope>
    <source>
        <strain evidence="2">KS3-K002</strain>
    </source>
</reference>
<comment type="caution">
    <text evidence="2">The sequence shown here is derived from an EMBL/GenBank/DDBJ whole genome shotgun (WGS) entry which is preliminary data.</text>
</comment>
<evidence type="ECO:0000313" key="3">
    <source>
        <dbReference type="Proteomes" id="UP000702544"/>
    </source>
</evidence>
<sequence>MVVPDRHNEKLRALIGKVNGDDELYALLTAANVTAIDRLAMSDHGPVHVKIVMNLAVRMLRMLLGHGVEPSVVRDYGLAAEDAEVVVALAALFHDVGMSIHREDHEAFSLFVAQPHLKALLADLYDPAEATIVRAEVQHAIIAHRAGGTPLTLEAGIIRVADALDIAKGRSRIPFEAGSVSIHSVSAAAIEELRLESGTKKPIRVVIEMSNSAGVYQLDELFRNKLIGSGLEPYIELEALMVGEGERKLLERYEL</sequence>
<dbReference type="SMART" id="SM00471">
    <property type="entry name" value="HDc"/>
    <property type="match status" value="1"/>
</dbReference>
<evidence type="ECO:0000313" key="2">
    <source>
        <dbReference type="EMBL" id="NIR74017.1"/>
    </source>
</evidence>
<dbReference type="EMBL" id="JAACAK010000018">
    <property type="protein sequence ID" value="NIR74017.1"/>
    <property type="molecule type" value="Genomic_DNA"/>
</dbReference>
<dbReference type="SUPFAM" id="SSF109604">
    <property type="entry name" value="HD-domain/PDEase-like"/>
    <property type="match status" value="1"/>
</dbReference>
<dbReference type="PANTHER" id="PTHR40517">
    <property type="entry name" value="METAL-DEPENDENT PHOSPHOHYDROLASE, HD SUPERFAMILY-RELATED"/>
    <property type="match status" value="1"/>
</dbReference>
<dbReference type="AlphaFoldDB" id="A0AAE4Z7Q8"/>
<gene>
    <name evidence="2" type="ORF">GWO12_02700</name>
</gene>
<dbReference type="Proteomes" id="UP000702544">
    <property type="component" value="Unassembled WGS sequence"/>
</dbReference>
<accession>A0AAE4Z7Q8</accession>
<dbReference type="PANTHER" id="PTHR40517:SF1">
    <property type="entry name" value="METAL-DEPENDENT PHOSPHOHYDROLASE, HD SUPERFAMILY-RELATED"/>
    <property type="match status" value="1"/>
</dbReference>
<feature type="domain" description="HD/PDEase" evidence="1">
    <location>
        <begin position="41"/>
        <end position="176"/>
    </location>
</feature>
<dbReference type="InterPro" id="IPR006674">
    <property type="entry name" value="HD_domain"/>
</dbReference>
<protein>
    <submittedName>
        <fullName evidence="2">HD domain-containing protein</fullName>
    </submittedName>
</protein>
<evidence type="ECO:0000259" key="1">
    <source>
        <dbReference type="SMART" id="SM00471"/>
    </source>
</evidence>
<dbReference type="CDD" id="cd00077">
    <property type="entry name" value="HDc"/>
    <property type="match status" value="1"/>
</dbReference>
<dbReference type="InterPro" id="IPR003607">
    <property type="entry name" value="HD/PDEase_dom"/>
</dbReference>
<proteinExistence type="predicted"/>
<organism evidence="2 3">
    <name type="scientific">Candidatus Kutchimonas denitrificans</name>
    <dbReference type="NCBI Taxonomy" id="3056748"/>
    <lineage>
        <taxon>Bacteria</taxon>
        <taxon>Pseudomonadati</taxon>
        <taxon>Gemmatimonadota</taxon>
        <taxon>Gemmatimonadia</taxon>
        <taxon>Candidatus Palauibacterales</taxon>
        <taxon>Candidatus Palauibacteraceae</taxon>
        <taxon>Candidatus Kutchimonas</taxon>
    </lineage>
</organism>
<dbReference type="Pfam" id="PF01966">
    <property type="entry name" value="HD"/>
    <property type="match status" value="1"/>
</dbReference>
<name>A0AAE4Z7Q8_9BACT</name>
<dbReference type="Gene3D" id="1.10.3210.10">
    <property type="entry name" value="Hypothetical protein af1432"/>
    <property type="match status" value="1"/>
</dbReference>
<dbReference type="InterPro" id="IPR039967">
    <property type="entry name" value="MJ1020-like"/>
</dbReference>